<accession>A0A9P6KD04</accession>
<proteinExistence type="predicted"/>
<gene>
    <name evidence="1" type="ORF">BGW38_002982</name>
</gene>
<comment type="caution">
    <text evidence="1">The sequence shown here is derived from an EMBL/GenBank/DDBJ whole genome shotgun (WGS) entry which is preliminary data.</text>
</comment>
<dbReference type="AlphaFoldDB" id="A0A9P6KD04"/>
<protein>
    <submittedName>
        <fullName evidence="1">Uncharacterized protein</fullName>
    </submittedName>
</protein>
<sequence>MNDPRRVTLKKRRREKDESLMSDLKDLKRNFWSTPGVGEFIDWISNYDNYRKLDVVRPTHGHKRKDVYIQIADYVNKNSDKPVLKKQKKARKQTYEVEALPGAVLNAISKVRQGYASLDVKTSLTEIYLDVKEKQLRELFEEDKVKIVSQLEKEREHLSNTLDRERVEYANRIKTIQEVASIEKAELKAEIQSITTNFKAELQSLAAAKEQAVAKMWESRCEIAVLKERLNRIKSGPLLCRME</sequence>
<dbReference type="Proteomes" id="UP000780801">
    <property type="component" value="Unassembled WGS sequence"/>
</dbReference>
<dbReference type="EMBL" id="JAABOA010002093">
    <property type="protein sequence ID" value="KAF9580391.1"/>
    <property type="molecule type" value="Genomic_DNA"/>
</dbReference>
<evidence type="ECO:0000313" key="1">
    <source>
        <dbReference type="EMBL" id="KAF9580391.1"/>
    </source>
</evidence>
<reference evidence="1" key="1">
    <citation type="journal article" date="2020" name="Fungal Divers.">
        <title>Resolving the Mortierellaceae phylogeny through synthesis of multi-gene phylogenetics and phylogenomics.</title>
        <authorList>
            <person name="Vandepol N."/>
            <person name="Liber J."/>
            <person name="Desiro A."/>
            <person name="Na H."/>
            <person name="Kennedy M."/>
            <person name="Barry K."/>
            <person name="Grigoriev I.V."/>
            <person name="Miller A.N."/>
            <person name="O'Donnell K."/>
            <person name="Stajich J.E."/>
            <person name="Bonito G."/>
        </authorList>
    </citation>
    <scope>NUCLEOTIDE SEQUENCE</scope>
    <source>
        <strain evidence="1">KOD1015</strain>
    </source>
</reference>
<dbReference type="OrthoDB" id="2437094at2759"/>
<evidence type="ECO:0000313" key="2">
    <source>
        <dbReference type="Proteomes" id="UP000780801"/>
    </source>
</evidence>
<keyword evidence="2" id="KW-1185">Reference proteome</keyword>
<organism evidence="1 2">
    <name type="scientific">Lunasporangiospora selenospora</name>
    <dbReference type="NCBI Taxonomy" id="979761"/>
    <lineage>
        <taxon>Eukaryota</taxon>
        <taxon>Fungi</taxon>
        <taxon>Fungi incertae sedis</taxon>
        <taxon>Mucoromycota</taxon>
        <taxon>Mortierellomycotina</taxon>
        <taxon>Mortierellomycetes</taxon>
        <taxon>Mortierellales</taxon>
        <taxon>Mortierellaceae</taxon>
        <taxon>Lunasporangiospora</taxon>
    </lineage>
</organism>
<name>A0A9P6KD04_9FUNG</name>